<sequence length="668" mass="76725">MKFVSINNSLYDTSTEAEVTELCQNPNKHIYAGQKVTIFLRTIDKLNRNVQSFVFITISKGSSSMSPHFYEVYKSDWHMPIIENYQLIEEKNDSRSNCTALNLTLLTNDINPYPGVIIVDLSLKSRNKINRNEYPIKFRSCPIGFENKGNEICECDTLIKAPSRNCDISSKNITSDDISWIGMYKGSNNKSTLAYSQYCSIGYCIISRLLGTSRTIKVNDDINVFEVVLSNEVSTSSKSMCESNRGGILCGECINGTSIVYGPNNCQVCSDWWLLTLMVYLTAGPLLIYLLYALKLTITTGTINGIIFYAQAANCGLTTILQYPKYTHEGYLSLCSTIAIAFLKLLNLEVGYPTCLYNGMDMLVKMYFSFIEILYLLSILLLIIIFSRYSTRLSNYIADSSIQVLVTILHISFYKIINSVVTVLSYTEVHTKAFGTISVWTYDGSIVYFSKEHTALVIFTLFIASILLVPYIALLLGGRVLLKYSDKFRPVYEAIHGPYKEKKNYWFTARLFLLIAINVIYLSLHSVNPSYIVLFTSVLLMVFTIVQAHIRPFKNHLINILDLLVMVLFFFQYMFSWFAIFYEYKHWNYLWVFVASVMLLFIFFIAVIFGHVLWVTGKYKKVKDLFRRDMSRSVFRINIHRKRVRLNSCNDDSYYQSCDIRDSILDSH</sequence>
<feature type="transmembrane region" description="Helical" evidence="1">
    <location>
        <begin position="456"/>
        <end position="482"/>
    </location>
</feature>
<evidence type="ECO:0000313" key="2">
    <source>
        <dbReference type="EnsemblMetazoa" id="Aqu2.1.26751_001"/>
    </source>
</evidence>
<protein>
    <recommendedName>
        <fullName evidence="3">TRP C-terminal domain-containing protein</fullName>
    </recommendedName>
</protein>
<dbReference type="EnsemblMetazoa" id="Aqu2.1.26751_001">
    <property type="protein sequence ID" value="Aqu2.1.26751_001"/>
    <property type="gene ID" value="Aqu2.1.26751"/>
</dbReference>
<feature type="transmembrane region" description="Helical" evidence="1">
    <location>
        <begin position="530"/>
        <end position="548"/>
    </location>
</feature>
<dbReference type="InParanoid" id="A0A1X7UGZ5"/>
<evidence type="ECO:0000256" key="1">
    <source>
        <dbReference type="SAM" id="Phobius"/>
    </source>
</evidence>
<feature type="transmembrane region" description="Helical" evidence="1">
    <location>
        <begin position="588"/>
        <end position="615"/>
    </location>
</feature>
<dbReference type="AlphaFoldDB" id="A0A1X7UGZ5"/>
<feature type="transmembrane region" description="Helical" evidence="1">
    <location>
        <begin position="272"/>
        <end position="294"/>
    </location>
</feature>
<feature type="transmembrane region" description="Helical" evidence="1">
    <location>
        <begin position="367"/>
        <end position="389"/>
    </location>
</feature>
<proteinExistence type="predicted"/>
<feature type="transmembrane region" description="Helical" evidence="1">
    <location>
        <begin position="505"/>
        <end position="524"/>
    </location>
</feature>
<name>A0A1X7UGZ5_AMPQE</name>
<organism evidence="2">
    <name type="scientific">Amphimedon queenslandica</name>
    <name type="common">Sponge</name>
    <dbReference type="NCBI Taxonomy" id="400682"/>
    <lineage>
        <taxon>Eukaryota</taxon>
        <taxon>Metazoa</taxon>
        <taxon>Porifera</taxon>
        <taxon>Demospongiae</taxon>
        <taxon>Heteroscleromorpha</taxon>
        <taxon>Haplosclerida</taxon>
        <taxon>Niphatidae</taxon>
        <taxon>Amphimedon</taxon>
    </lineage>
</organism>
<reference evidence="2" key="1">
    <citation type="submission" date="2017-05" db="UniProtKB">
        <authorList>
            <consortium name="EnsemblMetazoa"/>
        </authorList>
    </citation>
    <scope>IDENTIFICATION</scope>
</reference>
<keyword evidence="1" id="KW-0812">Transmembrane</keyword>
<feature type="transmembrane region" description="Helical" evidence="1">
    <location>
        <begin position="306"/>
        <end position="324"/>
    </location>
</feature>
<keyword evidence="1" id="KW-1133">Transmembrane helix</keyword>
<feature type="transmembrane region" description="Helical" evidence="1">
    <location>
        <begin position="401"/>
        <end position="426"/>
    </location>
</feature>
<accession>A0A1X7UGZ5</accession>
<feature type="transmembrane region" description="Helical" evidence="1">
    <location>
        <begin position="560"/>
        <end position="582"/>
    </location>
</feature>
<keyword evidence="1" id="KW-0472">Membrane</keyword>
<evidence type="ECO:0008006" key="3">
    <source>
        <dbReference type="Google" id="ProtNLM"/>
    </source>
</evidence>